<organism evidence="1 2">
    <name type="scientific">Flavilitoribacter nigricans (strain ATCC 23147 / DSM 23189 / NBRC 102662 / NCIMB 1420 / SS-2)</name>
    <name type="common">Lewinella nigricans</name>
    <dbReference type="NCBI Taxonomy" id="1122177"/>
    <lineage>
        <taxon>Bacteria</taxon>
        <taxon>Pseudomonadati</taxon>
        <taxon>Bacteroidota</taxon>
        <taxon>Saprospiria</taxon>
        <taxon>Saprospirales</taxon>
        <taxon>Lewinellaceae</taxon>
        <taxon>Flavilitoribacter</taxon>
    </lineage>
</organism>
<dbReference type="OrthoDB" id="1493337at2"/>
<evidence type="ECO:0000313" key="1">
    <source>
        <dbReference type="EMBL" id="PHN01369.1"/>
    </source>
</evidence>
<protein>
    <submittedName>
        <fullName evidence="1">Uncharacterized protein</fullName>
    </submittedName>
</protein>
<keyword evidence="2" id="KW-1185">Reference proteome</keyword>
<reference evidence="1 2" key="1">
    <citation type="submission" date="2017-10" db="EMBL/GenBank/DDBJ databases">
        <title>The draft genome sequence of Lewinella nigricans NBRC 102662.</title>
        <authorList>
            <person name="Wang K."/>
        </authorList>
    </citation>
    <scope>NUCLEOTIDE SEQUENCE [LARGE SCALE GENOMIC DNA]</scope>
    <source>
        <strain evidence="1 2">NBRC 102662</strain>
    </source>
</reference>
<dbReference type="AlphaFoldDB" id="A0A2D0MZP9"/>
<sequence>MTQTIKYGIVGFSRNQFDQQAAQRILQDLFQRIRQKHPSKNIEIVSGYTNSGVPKIAYELSGQFGFTTVGFSARQALRVRSGVYPVDKVILKGERFGDESKDFIRYIDALIRIGGGKQSRQETDLFKTLHAEKPMGSILKEYEVDWYGKN</sequence>
<name>A0A2D0MZP9_FLAN2</name>
<proteinExistence type="predicted"/>
<accession>A0A2D0MZP9</accession>
<dbReference type="Proteomes" id="UP000223913">
    <property type="component" value="Unassembled WGS sequence"/>
</dbReference>
<dbReference type="RefSeq" id="WP_099155238.1">
    <property type="nucleotide sequence ID" value="NZ_PDUD01000056.1"/>
</dbReference>
<dbReference type="EMBL" id="PDUD01000056">
    <property type="protein sequence ID" value="PHN01369.1"/>
    <property type="molecule type" value="Genomic_DNA"/>
</dbReference>
<evidence type="ECO:0000313" key="2">
    <source>
        <dbReference type="Proteomes" id="UP000223913"/>
    </source>
</evidence>
<comment type="caution">
    <text evidence="1">The sequence shown here is derived from an EMBL/GenBank/DDBJ whole genome shotgun (WGS) entry which is preliminary data.</text>
</comment>
<gene>
    <name evidence="1" type="ORF">CRP01_37525</name>
</gene>